<dbReference type="AlphaFoldDB" id="A0A9P0EVI8"/>
<dbReference type="Pfam" id="PF00400">
    <property type="entry name" value="WD40"/>
    <property type="match status" value="1"/>
</dbReference>
<feature type="repeat" description="WD" evidence="1">
    <location>
        <begin position="27"/>
        <end position="61"/>
    </location>
</feature>
<dbReference type="SUPFAM" id="SSF50978">
    <property type="entry name" value="WD40 repeat-like"/>
    <property type="match status" value="1"/>
</dbReference>
<organism evidence="2 3">
    <name type="scientific">Bemisia tabaci</name>
    <name type="common">Sweetpotato whitefly</name>
    <name type="synonym">Aleurodes tabaci</name>
    <dbReference type="NCBI Taxonomy" id="7038"/>
    <lineage>
        <taxon>Eukaryota</taxon>
        <taxon>Metazoa</taxon>
        <taxon>Ecdysozoa</taxon>
        <taxon>Arthropoda</taxon>
        <taxon>Hexapoda</taxon>
        <taxon>Insecta</taxon>
        <taxon>Pterygota</taxon>
        <taxon>Neoptera</taxon>
        <taxon>Paraneoptera</taxon>
        <taxon>Hemiptera</taxon>
        <taxon>Sternorrhyncha</taxon>
        <taxon>Aleyrodoidea</taxon>
        <taxon>Aleyrodidae</taxon>
        <taxon>Aleyrodinae</taxon>
        <taxon>Bemisia</taxon>
    </lineage>
</organism>
<proteinExistence type="predicted"/>
<evidence type="ECO:0000313" key="3">
    <source>
        <dbReference type="Proteomes" id="UP001152759"/>
    </source>
</evidence>
<dbReference type="InterPro" id="IPR015943">
    <property type="entry name" value="WD40/YVTN_repeat-like_dom_sf"/>
</dbReference>
<dbReference type="SUPFAM" id="SSF50998">
    <property type="entry name" value="Quinoprotein alcohol dehydrogenase-like"/>
    <property type="match status" value="1"/>
</dbReference>
<dbReference type="Gene3D" id="2.130.10.10">
    <property type="entry name" value="YVTN repeat-like/Quinoprotein amine dehydrogenase"/>
    <property type="match status" value="3"/>
</dbReference>
<dbReference type="GO" id="GO:0034455">
    <property type="term" value="C:t-UTP complex"/>
    <property type="evidence" value="ECO:0007669"/>
    <property type="project" value="TreeGrafter"/>
</dbReference>
<protein>
    <recommendedName>
        <fullName evidence="4">WD repeat-containing protein 55 homolog</fullName>
    </recommendedName>
</protein>
<gene>
    <name evidence="2" type="ORF">BEMITA_LOCUS250</name>
</gene>
<dbReference type="Proteomes" id="UP001152759">
    <property type="component" value="Chromosome 1"/>
</dbReference>
<dbReference type="GO" id="GO:0000462">
    <property type="term" value="P:maturation of SSU-rRNA from tricistronic rRNA transcript (SSU-rRNA, 5.8S rRNA, LSU-rRNA)"/>
    <property type="evidence" value="ECO:0007669"/>
    <property type="project" value="InterPro"/>
</dbReference>
<dbReference type="PROSITE" id="PS50082">
    <property type="entry name" value="WD_REPEATS_2"/>
    <property type="match status" value="1"/>
</dbReference>
<evidence type="ECO:0000256" key="1">
    <source>
        <dbReference type="PROSITE-ProRule" id="PRU00221"/>
    </source>
</evidence>
<dbReference type="InterPro" id="IPR046351">
    <property type="entry name" value="UTP4"/>
</dbReference>
<evidence type="ECO:0008006" key="4">
    <source>
        <dbReference type="Google" id="ProtNLM"/>
    </source>
</evidence>
<dbReference type="InterPro" id="IPR011047">
    <property type="entry name" value="Quinoprotein_ADH-like_sf"/>
</dbReference>
<dbReference type="GO" id="GO:0003723">
    <property type="term" value="F:RNA binding"/>
    <property type="evidence" value="ECO:0007669"/>
    <property type="project" value="TreeGrafter"/>
</dbReference>
<evidence type="ECO:0000313" key="2">
    <source>
        <dbReference type="EMBL" id="CAH0380486.1"/>
    </source>
</evidence>
<dbReference type="SMART" id="SM00320">
    <property type="entry name" value="WD40"/>
    <property type="match status" value="9"/>
</dbReference>
<dbReference type="PANTHER" id="PTHR44163:SF1">
    <property type="entry name" value="U3 SMALL NUCLEOLAR RNA-ASSOCIATED PROTEIN 4 HOMOLOG"/>
    <property type="match status" value="1"/>
</dbReference>
<dbReference type="EMBL" id="OU963862">
    <property type="protein sequence ID" value="CAH0380486.1"/>
    <property type="molecule type" value="Genomic_DNA"/>
</dbReference>
<dbReference type="GO" id="GO:0030686">
    <property type="term" value="C:90S preribosome"/>
    <property type="evidence" value="ECO:0007669"/>
    <property type="project" value="InterPro"/>
</dbReference>
<keyword evidence="1" id="KW-0853">WD repeat</keyword>
<dbReference type="GO" id="GO:0032040">
    <property type="term" value="C:small-subunit processome"/>
    <property type="evidence" value="ECO:0007669"/>
    <property type="project" value="TreeGrafter"/>
</dbReference>
<dbReference type="KEGG" id="btab:109039953"/>
<reference evidence="2" key="1">
    <citation type="submission" date="2021-12" db="EMBL/GenBank/DDBJ databases">
        <authorList>
            <person name="King R."/>
        </authorList>
    </citation>
    <scope>NUCLEOTIDE SEQUENCE</scope>
</reference>
<keyword evidence="3" id="KW-1185">Reference proteome</keyword>
<accession>A0A9P0EVI8</accession>
<name>A0A9P0EVI8_BEMTA</name>
<dbReference type="PANTHER" id="PTHR44163">
    <property type="entry name" value="U3 SMALL NUCLEOLAR RNA-ASSOCIATED PROTEIN 4 HOMOLOG"/>
    <property type="match status" value="1"/>
</dbReference>
<dbReference type="InterPro" id="IPR036322">
    <property type="entry name" value="WD40_repeat_dom_sf"/>
</dbReference>
<sequence>MSGRKVPQNLSHLVHGVKFYDIEPVSITNLCFNESLRSLAVSRSDSSVEIWNIRSAAHVDRIILPQEGISIQCIIWSGERLFCGTLQGSVIEYDLLSLSPLNSLPVTSGTCWCLAPNKSNSLLAVGTEAGYINILNTENNMLMFEKLLDKQEGQIMCLAWDFSEIHLVSGSVDAVRVWDAKTGQATFKMTTGRAENKEPTIVWCLCVTDDFTIITGDSRGKLCFWDGHMGTAISSHQTHKADILAVVMAQNQSMLYCAGVDPLIMSFEKTNLTGERMTWVKSVQRVIHDHDVKALAVVDNQLFSAGIDGYLALSGFVRYNDHSFSAQVRPYQQSNKLLYKYPPLLQPPRAVISESKRCILLKYKTKLEVWKLGSANSSYGARDPEKINLEIQEEPKKMLELHSVQKQRIRCCAFSPDGNLIAYSTDFKLHLFKLEINGEKCSLKKLENLPEQCIASSCMNFGFNSKSLVLATLDGCIVHMQIKGKENNFIVSNVFKTRDEVLVDLIHLLALSCDGKYIIAADRQSNIGVWSLKGFKTSLPRYTHAPTAMAINPLSNFLIVVYSDHKLIEYDLEACKYTKFTQTFSNEHLRQWTARCFPIEGIIFDRKDQNIFMIYNDSTICVIDKEKRLIPSKCKSKIPRLNDSYNSMQEGCDDNEVNDRNCEESSHFLLKKFKHIAYLDWLSKDELVVVEVSPVSLLEKLPPVLKIKRFGKM</sequence>
<dbReference type="InterPro" id="IPR001680">
    <property type="entry name" value="WD40_rpt"/>
</dbReference>